<keyword evidence="1" id="KW-0442">Lipid degradation</keyword>
<dbReference type="AlphaFoldDB" id="A0A8J7FH07"/>
<dbReference type="InterPro" id="IPR026037">
    <property type="entry name" value="PgpA"/>
</dbReference>
<keyword evidence="1" id="KW-1208">Phospholipid metabolism</keyword>
<protein>
    <recommendedName>
        <fullName evidence="1">Phosphatidylglycerophosphatase A</fullName>
        <ecNumber evidence="1">3.1.3.27</ecNumber>
    </recommendedName>
    <alternativeName>
        <fullName evidence="1">Phosphatidylglycerolphosphate phosphatase A</fullName>
    </alternativeName>
</protein>
<feature type="transmembrane region" description="Helical" evidence="2">
    <location>
        <begin position="144"/>
        <end position="166"/>
    </location>
</feature>
<dbReference type="UniPathway" id="UPA00084">
    <property type="reaction ID" value="UER00504"/>
</dbReference>
<dbReference type="GO" id="GO:0008962">
    <property type="term" value="F:phosphatidylglycerophosphatase activity"/>
    <property type="evidence" value="ECO:0007669"/>
    <property type="project" value="UniProtKB-EC"/>
</dbReference>
<gene>
    <name evidence="4" type="ORF">IOQ59_01245</name>
</gene>
<evidence type="ECO:0000259" key="3">
    <source>
        <dbReference type="Pfam" id="PF04608"/>
    </source>
</evidence>
<comment type="cofactor">
    <cofactor evidence="1">
        <name>Mg(2+)</name>
        <dbReference type="ChEBI" id="CHEBI:18420"/>
    </cofactor>
</comment>
<dbReference type="InterPro" id="IPR036681">
    <property type="entry name" value="PgpA-like_sf"/>
</dbReference>
<dbReference type="RefSeq" id="WP_193951435.1">
    <property type="nucleotide sequence ID" value="NZ_JADEYS010000001.1"/>
</dbReference>
<keyword evidence="1 2" id="KW-0812">Transmembrane</keyword>
<dbReference type="InterPro" id="IPR007686">
    <property type="entry name" value="YutG/PgpA"/>
</dbReference>
<dbReference type="Proteomes" id="UP000640333">
    <property type="component" value="Unassembled WGS sequence"/>
</dbReference>
<feature type="transmembrane region" description="Helical" evidence="2">
    <location>
        <begin position="15"/>
        <end position="43"/>
    </location>
</feature>
<keyword evidence="1" id="KW-1003">Cell membrane</keyword>
<reference evidence="4" key="1">
    <citation type="submission" date="2020-10" db="EMBL/GenBank/DDBJ databases">
        <title>Bacterium isolated from coastal waters sediment.</title>
        <authorList>
            <person name="Chen R.-J."/>
            <person name="Lu D.-C."/>
            <person name="Zhu K.-L."/>
            <person name="Du Z.-J."/>
        </authorList>
    </citation>
    <scope>NUCLEOTIDE SEQUENCE</scope>
    <source>
        <strain evidence="4">N1Y112</strain>
    </source>
</reference>
<keyword evidence="1" id="KW-0479">Metal-binding</keyword>
<keyword evidence="1" id="KW-0460">Magnesium</keyword>
<keyword evidence="5" id="KW-1185">Reference proteome</keyword>
<keyword evidence="1" id="KW-0378">Hydrolase</keyword>
<dbReference type="EC" id="3.1.3.27" evidence="1"/>
<comment type="pathway">
    <text evidence="1">Phospholipid metabolism; phosphatidylglycerol biosynthesis; phosphatidylglycerol from CDP-diacylglycerol: step 2/2.</text>
</comment>
<organism evidence="4 5">
    <name type="scientific">Pontibacterium sinense</name>
    <dbReference type="NCBI Taxonomy" id="2781979"/>
    <lineage>
        <taxon>Bacteria</taxon>
        <taxon>Pseudomonadati</taxon>
        <taxon>Pseudomonadota</taxon>
        <taxon>Gammaproteobacteria</taxon>
        <taxon>Oceanospirillales</taxon>
        <taxon>Oceanospirillaceae</taxon>
        <taxon>Pontibacterium</taxon>
    </lineage>
</organism>
<keyword evidence="2" id="KW-1133">Transmembrane helix</keyword>
<accession>A0A8J7FH07</accession>
<feature type="transmembrane region" description="Helical" evidence="2">
    <location>
        <begin position="49"/>
        <end position="67"/>
    </location>
</feature>
<dbReference type="SUPFAM" id="SSF101307">
    <property type="entry name" value="YutG-like"/>
    <property type="match status" value="1"/>
</dbReference>
<evidence type="ECO:0000256" key="1">
    <source>
        <dbReference type="PIRNR" id="PIRNR006162"/>
    </source>
</evidence>
<dbReference type="GO" id="GO:0009395">
    <property type="term" value="P:phospholipid catabolic process"/>
    <property type="evidence" value="ECO:0007669"/>
    <property type="project" value="UniProtKB-KW"/>
</dbReference>
<name>A0A8J7FH07_9GAMM</name>
<comment type="catalytic activity">
    <reaction evidence="1">
        <text>a 1,2-diacyl-sn-glycero-3-phospho-(1'-sn-glycero-3'-phosphate) + H2O = a 1,2-diacyl-sn-glycero-3-phospho-(1'-sn-glycerol) + phosphate</text>
        <dbReference type="Rhea" id="RHEA:33751"/>
        <dbReference type="ChEBI" id="CHEBI:15377"/>
        <dbReference type="ChEBI" id="CHEBI:43474"/>
        <dbReference type="ChEBI" id="CHEBI:60110"/>
        <dbReference type="ChEBI" id="CHEBI:64716"/>
        <dbReference type="EC" id="3.1.3.27"/>
    </reaction>
</comment>
<feature type="transmembrane region" description="Helical" evidence="2">
    <location>
        <begin position="88"/>
        <end position="111"/>
    </location>
</feature>
<comment type="function">
    <text evidence="1">Lipid phosphatase which dephosphorylates phosphatidylglycerophosphate (PGP) to phosphatidylglycerol (PG).</text>
</comment>
<keyword evidence="1" id="KW-0595">Phospholipid degradation</keyword>
<evidence type="ECO:0000313" key="4">
    <source>
        <dbReference type="EMBL" id="MBE9395878.1"/>
    </source>
</evidence>
<comment type="caution">
    <text evidence="4">The sequence shown here is derived from an EMBL/GenBank/DDBJ whole genome shotgun (WGS) entry which is preliminary data.</text>
</comment>
<dbReference type="GO" id="GO:0046872">
    <property type="term" value="F:metal ion binding"/>
    <property type="evidence" value="ECO:0007669"/>
    <property type="project" value="UniProtKB-KW"/>
</dbReference>
<dbReference type="CDD" id="cd06971">
    <property type="entry name" value="PgpA"/>
    <property type="match status" value="1"/>
</dbReference>
<dbReference type="EMBL" id="JADEYS010000001">
    <property type="protein sequence ID" value="MBE9395878.1"/>
    <property type="molecule type" value="Genomic_DNA"/>
</dbReference>
<feature type="domain" description="YutG/PgpA" evidence="3">
    <location>
        <begin position="16"/>
        <end position="152"/>
    </location>
</feature>
<comment type="subcellular location">
    <subcellularLocation>
        <location evidence="1">Cell inner membrane</location>
        <topology evidence="1">Multi-pass membrane protein</topology>
    </subcellularLocation>
</comment>
<keyword evidence="1 2" id="KW-0472">Membrane</keyword>
<dbReference type="GO" id="GO:0005886">
    <property type="term" value="C:plasma membrane"/>
    <property type="evidence" value="ECO:0007669"/>
    <property type="project" value="UniProtKB-SubCell"/>
</dbReference>
<dbReference type="Pfam" id="PF04608">
    <property type="entry name" value="PgpA"/>
    <property type="match status" value="1"/>
</dbReference>
<sequence>MNVVPASVWRNPVHFLAFGLGSGAAPFAPGTFGTLAAIIPYFWFQQLSLPMYALMLLITTLVGIWLCDRTSSDIGVHDHGGIVWDEFVGFWITMFAAPTGLIWILVGFLWFRLFDILKPWPIRWADKQVSGGLGIMLDDILAGIYAWIALQLTFFLAAITLGGMVLNNT</sequence>
<evidence type="ECO:0000256" key="2">
    <source>
        <dbReference type="SAM" id="Phobius"/>
    </source>
</evidence>
<dbReference type="PANTHER" id="PTHR36305">
    <property type="entry name" value="PHOSPHATIDYLGLYCEROPHOSPHATASE A"/>
    <property type="match status" value="1"/>
</dbReference>
<proteinExistence type="predicted"/>
<evidence type="ECO:0000313" key="5">
    <source>
        <dbReference type="Proteomes" id="UP000640333"/>
    </source>
</evidence>
<dbReference type="GO" id="GO:0006655">
    <property type="term" value="P:phosphatidylglycerol biosynthetic process"/>
    <property type="evidence" value="ECO:0007669"/>
    <property type="project" value="UniProtKB-UniPathway"/>
</dbReference>
<dbReference type="PANTHER" id="PTHR36305:SF1">
    <property type="entry name" value="PHOSPHATIDYLGLYCEROPHOSPHATASE A"/>
    <property type="match status" value="1"/>
</dbReference>
<keyword evidence="1" id="KW-0443">Lipid metabolism</keyword>
<keyword evidence="1" id="KW-0997">Cell inner membrane</keyword>
<dbReference type="PIRSF" id="PIRSF006162">
    <property type="entry name" value="PgpA"/>
    <property type="match status" value="1"/>
</dbReference>